<comment type="caution">
    <text evidence="2">The sequence shown here is derived from an EMBL/GenBank/DDBJ whole genome shotgun (WGS) entry which is preliminary data.</text>
</comment>
<reference evidence="2 3" key="1">
    <citation type="journal article" date="2015" name="Mol. Plant Microbe Interact.">
        <title>Genome, transcriptome, and functional analyses of Penicillium expansum provide new insights into secondary metabolism and pathogenicity.</title>
        <authorList>
            <person name="Ballester A.R."/>
            <person name="Marcet-Houben M."/>
            <person name="Levin E."/>
            <person name="Sela N."/>
            <person name="Selma-Lazaro C."/>
            <person name="Carmona L."/>
            <person name="Wisniewski M."/>
            <person name="Droby S."/>
            <person name="Gonzalez-Candelas L."/>
            <person name="Gabaldon T."/>
        </authorList>
    </citation>
    <scope>NUCLEOTIDE SEQUENCE [LARGE SCALE GENOMIC DNA]</scope>
    <source>
        <strain evidence="2 3">MD-8</strain>
    </source>
</reference>
<evidence type="ECO:0000313" key="3">
    <source>
        <dbReference type="Proteomes" id="UP000030143"/>
    </source>
</evidence>
<dbReference type="PhylomeDB" id="A0A0A2K1W1"/>
<dbReference type="Gene3D" id="3.40.50.1110">
    <property type="entry name" value="SGNH hydrolase"/>
    <property type="match status" value="1"/>
</dbReference>
<dbReference type="Proteomes" id="UP000030143">
    <property type="component" value="Unassembled WGS sequence"/>
</dbReference>
<dbReference type="PANTHER" id="PTHR14209:SF19">
    <property type="entry name" value="ISOAMYL ACETATE-HYDROLYZING ESTERASE 1 HOMOLOG"/>
    <property type="match status" value="1"/>
</dbReference>
<keyword evidence="3" id="KW-1185">Reference proteome</keyword>
<dbReference type="Pfam" id="PF13472">
    <property type="entry name" value="Lipase_GDSL_2"/>
    <property type="match status" value="1"/>
</dbReference>
<dbReference type="InterPro" id="IPR036514">
    <property type="entry name" value="SGNH_hydro_sf"/>
</dbReference>
<organism evidence="2 3">
    <name type="scientific">Penicillium expansum</name>
    <name type="common">Blue mold rot fungus</name>
    <dbReference type="NCBI Taxonomy" id="27334"/>
    <lineage>
        <taxon>Eukaryota</taxon>
        <taxon>Fungi</taxon>
        <taxon>Dikarya</taxon>
        <taxon>Ascomycota</taxon>
        <taxon>Pezizomycotina</taxon>
        <taxon>Eurotiomycetes</taxon>
        <taxon>Eurotiomycetidae</taxon>
        <taxon>Eurotiales</taxon>
        <taxon>Aspergillaceae</taxon>
        <taxon>Penicillium</taxon>
    </lineage>
</organism>
<dbReference type="EMBL" id="JQFZ01000029">
    <property type="protein sequence ID" value="KGO61649.1"/>
    <property type="molecule type" value="Genomic_DNA"/>
</dbReference>
<gene>
    <name evidence="2" type="ORF">PEX2_015540</name>
</gene>
<evidence type="ECO:0000259" key="1">
    <source>
        <dbReference type="Pfam" id="PF13472"/>
    </source>
</evidence>
<dbReference type="InterPro" id="IPR045136">
    <property type="entry name" value="Iah1-like"/>
</dbReference>
<dbReference type="OrthoDB" id="671439at2759"/>
<dbReference type="PANTHER" id="PTHR14209">
    <property type="entry name" value="ISOAMYL ACETATE-HYDROLYZING ESTERASE 1"/>
    <property type="match status" value="1"/>
</dbReference>
<dbReference type="HOGENOM" id="CLU_051989_0_0_1"/>
<accession>A0A0A2K1W1</accession>
<dbReference type="GO" id="GO:0016787">
    <property type="term" value="F:hydrolase activity"/>
    <property type="evidence" value="ECO:0007669"/>
    <property type="project" value="UniProtKB-KW"/>
</dbReference>
<protein>
    <submittedName>
        <fullName evidence="2">Esterase, SGNH hydrolase-type, subgroup</fullName>
    </submittedName>
</protein>
<dbReference type="GeneID" id="27674249"/>
<dbReference type="SUPFAM" id="SSF52266">
    <property type="entry name" value="SGNH hydrolase"/>
    <property type="match status" value="1"/>
</dbReference>
<proteinExistence type="predicted"/>
<dbReference type="VEuPathDB" id="FungiDB:PEXP_087200"/>
<name>A0A0A2K1W1_PENEN</name>
<dbReference type="STRING" id="27334.A0A0A2K1W1"/>
<dbReference type="CDD" id="cd01838">
    <property type="entry name" value="Isoamyl_acetate_hydrolase_like"/>
    <property type="match status" value="1"/>
</dbReference>
<dbReference type="InterPro" id="IPR013830">
    <property type="entry name" value="SGNH_hydro"/>
</dbReference>
<sequence>MAAIETQGKEDVPKPYDQFILFGDSITQLGCNQELGFAFHAALQESYSRRLDVINRGLAGYTTADATQVFESFFPSPQIATVRFMAIFFGANDACVPNHNQHVPVDQYKENLKIIIQHPATRAQNPHIILITPPPVNEYQLGSFDAANGTPFLSRTASLTKSYAVAAREVGTSLNLPVVDLCLFTDGLHLTPAGNRIIYDELLEIIQATWPDQTPAMLPMVFPAPK</sequence>
<keyword evidence="2" id="KW-0378">Hydrolase</keyword>
<feature type="domain" description="SGNH hydrolase-type esterase" evidence="1">
    <location>
        <begin position="21"/>
        <end position="197"/>
    </location>
</feature>
<dbReference type="RefSeq" id="XP_016602347.1">
    <property type="nucleotide sequence ID" value="XM_016738830.1"/>
</dbReference>
<evidence type="ECO:0000313" key="2">
    <source>
        <dbReference type="EMBL" id="KGO61649.1"/>
    </source>
</evidence>
<dbReference type="AlphaFoldDB" id="A0A0A2K1W1"/>